<dbReference type="EMBL" id="BAABJV010000024">
    <property type="protein sequence ID" value="GAA4794865.1"/>
    <property type="molecule type" value="Genomic_DNA"/>
</dbReference>
<comment type="caution">
    <text evidence="2">The sequence shown here is derived from an EMBL/GenBank/DDBJ whole genome shotgun (WGS) entry which is preliminary data.</text>
</comment>
<evidence type="ECO:0000313" key="3">
    <source>
        <dbReference type="Proteomes" id="UP001501147"/>
    </source>
</evidence>
<dbReference type="Gene3D" id="3.40.30.10">
    <property type="entry name" value="Glutaredoxin"/>
    <property type="match status" value="1"/>
</dbReference>
<accession>A0ABP9BJ12</accession>
<dbReference type="Pfam" id="PF00462">
    <property type="entry name" value="Glutaredoxin"/>
    <property type="match status" value="1"/>
</dbReference>
<keyword evidence="3" id="KW-1185">Reference proteome</keyword>
<proteinExistence type="predicted"/>
<dbReference type="InterPro" id="IPR002109">
    <property type="entry name" value="Glutaredoxin"/>
</dbReference>
<feature type="domain" description="Glutaredoxin" evidence="1">
    <location>
        <begin position="71"/>
        <end position="125"/>
    </location>
</feature>
<organism evidence="2 3">
    <name type="scientific">Streptomyces sanyensis</name>
    <dbReference type="NCBI Taxonomy" id="568869"/>
    <lineage>
        <taxon>Bacteria</taxon>
        <taxon>Bacillati</taxon>
        <taxon>Actinomycetota</taxon>
        <taxon>Actinomycetes</taxon>
        <taxon>Kitasatosporales</taxon>
        <taxon>Streptomycetaceae</taxon>
        <taxon>Streptomyces</taxon>
    </lineage>
</organism>
<sequence>MPRVWIRPALYAVCGAVLAAVLFSRGDPGAAVAPLLVFPALAVLNSPLPFPRSIGALEARRRSAADGRPIVYWRPGCVHCLRLRVRLGRRARAAHWVDIRRDPAGAAAVRAAAGGNETVPTVVLAERSYVNPDPGWVRGLLPPPGGR</sequence>
<evidence type="ECO:0000313" key="2">
    <source>
        <dbReference type="EMBL" id="GAA4794865.1"/>
    </source>
</evidence>
<dbReference type="RefSeq" id="WP_345616142.1">
    <property type="nucleotide sequence ID" value="NZ_BAABJV010000024.1"/>
</dbReference>
<gene>
    <name evidence="2" type="ORF">GCM10023329_54340</name>
</gene>
<reference evidence="3" key="1">
    <citation type="journal article" date="2019" name="Int. J. Syst. Evol. Microbiol.">
        <title>The Global Catalogue of Microorganisms (GCM) 10K type strain sequencing project: providing services to taxonomists for standard genome sequencing and annotation.</title>
        <authorList>
            <consortium name="The Broad Institute Genomics Platform"/>
            <consortium name="The Broad Institute Genome Sequencing Center for Infectious Disease"/>
            <person name="Wu L."/>
            <person name="Ma J."/>
        </authorList>
    </citation>
    <scope>NUCLEOTIDE SEQUENCE [LARGE SCALE GENOMIC DNA]</scope>
    <source>
        <strain evidence="3">JCM 18324</strain>
    </source>
</reference>
<name>A0ABP9BJ12_9ACTN</name>
<protein>
    <submittedName>
        <fullName evidence="2">Glutaredoxin domain-containing protein</fullName>
    </submittedName>
</protein>
<dbReference type="InterPro" id="IPR036249">
    <property type="entry name" value="Thioredoxin-like_sf"/>
</dbReference>
<dbReference type="SUPFAM" id="SSF52833">
    <property type="entry name" value="Thioredoxin-like"/>
    <property type="match status" value="1"/>
</dbReference>
<dbReference type="Proteomes" id="UP001501147">
    <property type="component" value="Unassembled WGS sequence"/>
</dbReference>
<evidence type="ECO:0000259" key="1">
    <source>
        <dbReference type="Pfam" id="PF00462"/>
    </source>
</evidence>